<proteinExistence type="predicted"/>
<evidence type="ECO:0000259" key="2">
    <source>
        <dbReference type="Pfam" id="PF07833"/>
    </source>
</evidence>
<feature type="domain" description="Copper amine oxidase-like N-terminal" evidence="2">
    <location>
        <begin position="10"/>
        <end position="116"/>
    </location>
</feature>
<dbReference type="Gene3D" id="3.30.457.10">
    <property type="entry name" value="Copper amine oxidase-like, N-terminal domain"/>
    <property type="match status" value="1"/>
</dbReference>
<dbReference type="Proteomes" id="UP000641588">
    <property type="component" value="Unassembled WGS sequence"/>
</dbReference>
<evidence type="ECO:0008006" key="5">
    <source>
        <dbReference type="Google" id="ProtNLM"/>
    </source>
</evidence>
<dbReference type="Pfam" id="PF00188">
    <property type="entry name" value="CAP"/>
    <property type="match status" value="1"/>
</dbReference>
<evidence type="ECO:0000313" key="4">
    <source>
        <dbReference type="Proteomes" id="UP000641588"/>
    </source>
</evidence>
<comment type="caution">
    <text evidence="3">The sequence shown here is derived from an EMBL/GenBank/DDBJ whole genome shotgun (WGS) entry which is preliminary data.</text>
</comment>
<dbReference type="SUPFAM" id="SSF55797">
    <property type="entry name" value="PR-1-like"/>
    <property type="match status" value="1"/>
</dbReference>
<dbReference type="InterPro" id="IPR012854">
    <property type="entry name" value="Cu_amine_oxidase-like_N"/>
</dbReference>
<evidence type="ECO:0000313" key="3">
    <source>
        <dbReference type="EMBL" id="NOU95172.1"/>
    </source>
</evidence>
<feature type="non-terminal residue" evidence="3">
    <location>
        <position position="1"/>
    </location>
</feature>
<dbReference type="Pfam" id="PF07833">
    <property type="entry name" value="Cu_amine_oxidN1"/>
    <property type="match status" value="1"/>
</dbReference>
<dbReference type="Gene3D" id="3.40.33.10">
    <property type="entry name" value="CAP"/>
    <property type="match status" value="1"/>
</dbReference>
<dbReference type="AlphaFoldDB" id="A0A972GQZ3"/>
<dbReference type="InterPro" id="IPR035940">
    <property type="entry name" value="CAP_sf"/>
</dbReference>
<accession>A0A972GQZ3</accession>
<evidence type="ECO:0000259" key="1">
    <source>
        <dbReference type="Pfam" id="PF00188"/>
    </source>
</evidence>
<feature type="domain" description="SCP" evidence="1">
    <location>
        <begin position="171"/>
        <end position="283"/>
    </location>
</feature>
<keyword evidence="4" id="KW-1185">Reference proteome</keyword>
<dbReference type="InterPro" id="IPR014044">
    <property type="entry name" value="CAP_dom"/>
</dbReference>
<name>A0A972GQZ3_9BACL</name>
<protein>
    <recommendedName>
        <fullName evidence="5">Copper amine oxidase</fullName>
    </recommendedName>
</protein>
<dbReference type="EMBL" id="WHOD01000069">
    <property type="protein sequence ID" value="NOU95172.1"/>
    <property type="molecule type" value="Genomic_DNA"/>
</dbReference>
<dbReference type="RefSeq" id="WP_246314754.1">
    <property type="nucleotide sequence ID" value="NZ_WHOD01000069.1"/>
</dbReference>
<organism evidence="3 4">
    <name type="scientific">Paenibacillus foliorum</name>
    <dbReference type="NCBI Taxonomy" id="2654974"/>
    <lineage>
        <taxon>Bacteria</taxon>
        <taxon>Bacillati</taxon>
        <taxon>Bacillota</taxon>
        <taxon>Bacilli</taxon>
        <taxon>Bacillales</taxon>
        <taxon>Paenibacillaceae</taxon>
        <taxon>Paenibacillus</taxon>
    </lineage>
</organism>
<dbReference type="CDD" id="cd05379">
    <property type="entry name" value="CAP_bacterial"/>
    <property type="match status" value="1"/>
</dbReference>
<dbReference type="InterPro" id="IPR036582">
    <property type="entry name" value="Mao_N_sf"/>
</dbReference>
<dbReference type="SUPFAM" id="SSF55383">
    <property type="entry name" value="Copper amine oxidase, domain N"/>
    <property type="match status" value="1"/>
</dbReference>
<sequence>GSWMPIEVNIEGKLLKMPVDPVIQSGTTLVPMRAIFEALGAEIKWDNKTQTVTGTKGDTKVELTIGSKIAKLNGTTSQLIVAPALVDGSTMIPLRYVSESLSMHVAWINSERQVYIAKDRAIEGTTMASVEALFNKYAPTYKGDRFAEQPSYTAPYKAGKLSDGFMQDGLKAANLVREMAGLPALVLDANYNDIAQHGSVLLTATNQSTHTPTQTAGVDDSFFKKAYDGAVTSSLASVKETNDTNELYEGIRILTSDTGYSTLGHRRWILDPSLQKIGLGYSSKVDPYNKDIRVSNILVRDMYDSQSTDSSYDYVAWPNKGYFPVSWLPQGTAWSLYLNPNKYKLPEPAEVAGKVTNLVDGKVTELIPNETPGFGVLYDNNGERVTITFLPKVDDSYFDKPNAGNEFVVELNGLYKTDGTPATIKYTVKLFAME</sequence>
<reference evidence="3" key="1">
    <citation type="submission" date="2019-10" db="EMBL/GenBank/DDBJ databases">
        <title>Description of Paenibacillus glebae sp. nov.</title>
        <authorList>
            <person name="Carlier A."/>
            <person name="Qi S."/>
        </authorList>
    </citation>
    <scope>NUCLEOTIDE SEQUENCE</scope>
    <source>
        <strain evidence="3">LMG 31456</strain>
    </source>
</reference>
<gene>
    <name evidence="3" type="ORF">GC093_18360</name>
</gene>